<dbReference type="AlphaFoldDB" id="A0AAU9RBH8"/>
<proteinExistence type="predicted"/>
<feature type="compositionally biased region" description="Low complexity" evidence="1">
    <location>
        <begin position="90"/>
        <end position="102"/>
    </location>
</feature>
<evidence type="ECO:0000256" key="1">
    <source>
        <dbReference type="SAM" id="MobiDB-lite"/>
    </source>
</evidence>
<protein>
    <submittedName>
        <fullName evidence="2">Uncharacterized protein</fullName>
    </submittedName>
</protein>
<dbReference type="Proteomes" id="UP000836841">
    <property type="component" value="Chromosome 1"/>
</dbReference>
<organism evidence="2 3">
    <name type="scientific">Thlaspi arvense</name>
    <name type="common">Field penny-cress</name>
    <dbReference type="NCBI Taxonomy" id="13288"/>
    <lineage>
        <taxon>Eukaryota</taxon>
        <taxon>Viridiplantae</taxon>
        <taxon>Streptophyta</taxon>
        <taxon>Embryophyta</taxon>
        <taxon>Tracheophyta</taxon>
        <taxon>Spermatophyta</taxon>
        <taxon>Magnoliopsida</taxon>
        <taxon>eudicotyledons</taxon>
        <taxon>Gunneridae</taxon>
        <taxon>Pentapetalae</taxon>
        <taxon>rosids</taxon>
        <taxon>malvids</taxon>
        <taxon>Brassicales</taxon>
        <taxon>Brassicaceae</taxon>
        <taxon>Thlaspideae</taxon>
        <taxon>Thlaspi</taxon>
    </lineage>
</organism>
<dbReference type="EMBL" id="OU466857">
    <property type="protein sequence ID" value="CAH2034769.1"/>
    <property type="molecule type" value="Genomic_DNA"/>
</dbReference>
<accession>A0AAU9RBH8</accession>
<keyword evidence="3" id="KW-1185">Reference proteome</keyword>
<sequence length="119" mass="13414">MANENSRNVQALAIGTMVSFKMRTTGDQYQGMVFYFTPQPNGFLFGLQNVDVWRMDGRYEHISGFSHFNLNDITEFEVDVVARRPNYAQGGRNNNRDGGSSSKAIENKMGSLRLDPPSK</sequence>
<evidence type="ECO:0000313" key="2">
    <source>
        <dbReference type="EMBL" id="CAH2034769.1"/>
    </source>
</evidence>
<reference evidence="2 3" key="1">
    <citation type="submission" date="2022-03" db="EMBL/GenBank/DDBJ databases">
        <authorList>
            <person name="Nunn A."/>
            <person name="Chopra R."/>
            <person name="Nunn A."/>
            <person name="Contreras Garrido A."/>
        </authorList>
    </citation>
    <scope>NUCLEOTIDE SEQUENCE [LARGE SCALE GENOMIC DNA]</scope>
</reference>
<feature type="region of interest" description="Disordered" evidence="1">
    <location>
        <begin position="84"/>
        <end position="119"/>
    </location>
</feature>
<gene>
    <name evidence="2" type="ORF">TAV2_LOCUS213</name>
</gene>
<name>A0AAU9RBH8_THLAR</name>
<evidence type="ECO:0000313" key="3">
    <source>
        <dbReference type="Proteomes" id="UP000836841"/>
    </source>
</evidence>